<dbReference type="Pfam" id="PF08543">
    <property type="entry name" value="Phos_pyr_kin"/>
    <property type="match status" value="1"/>
</dbReference>
<reference evidence="7" key="1">
    <citation type="journal article" date="2021" name="PeerJ">
        <title>Extensive microbial diversity within the chicken gut microbiome revealed by metagenomics and culture.</title>
        <authorList>
            <person name="Gilroy R."/>
            <person name="Ravi A."/>
            <person name="Getino M."/>
            <person name="Pursley I."/>
            <person name="Horton D.L."/>
            <person name="Alikhan N.F."/>
            <person name="Baker D."/>
            <person name="Gharbi K."/>
            <person name="Hall N."/>
            <person name="Watson M."/>
            <person name="Adriaenssens E.M."/>
            <person name="Foster-Nyarko E."/>
            <person name="Jarju S."/>
            <person name="Secka A."/>
            <person name="Antonio M."/>
            <person name="Oren A."/>
            <person name="Chaudhuri R.R."/>
            <person name="La Ragione R."/>
            <person name="Hildebrand F."/>
            <person name="Pallen M.J."/>
        </authorList>
    </citation>
    <scope>NUCLEOTIDE SEQUENCE</scope>
    <source>
        <strain evidence="7">ChiSjej1B19-5720</strain>
    </source>
</reference>
<dbReference type="InterPro" id="IPR004625">
    <property type="entry name" value="PyrdxlKinase"/>
</dbReference>
<dbReference type="GO" id="GO:0008478">
    <property type="term" value="F:pyridoxal kinase activity"/>
    <property type="evidence" value="ECO:0007669"/>
    <property type="project" value="UniProtKB-EC"/>
</dbReference>
<sequence length="287" mass="32046">MKKIAIIQDLSSLGKCSLTAAIPVISVMGLQPCPLPTAVLSNQTGFPSFYLDDYTDRMERIMEEWKKRNFIPDGIYTGFLAGERQADIILKFLEEFARDHTWILIDPVMGDKGSAFGFYTDALCEKMRVLAEKAHVITPNLTEAILLLKGKDSLEETWDHLSKAEEREYLSQIESLGKALCQRFSLRAAVITGIDLKKEGEPSRIGNLVWEQEKPFWIFSQKYGGSYSGTGDMFASVLCGGLVKGMSMEASVKKAVSFLSGAIRDTVREGTDRNEGIAFEPHLWELV</sequence>
<dbReference type="GO" id="GO:0005524">
    <property type="term" value="F:ATP binding"/>
    <property type="evidence" value="ECO:0007669"/>
    <property type="project" value="UniProtKB-KW"/>
</dbReference>
<dbReference type="PANTHER" id="PTHR10534:SF2">
    <property type="entry name" value="PYRIDOXAL KINASE"/>
    <property type="match status" value="1"/>
</dbReference>
<evidence type="ECO:0000256" key="3">
    <source>
        <dbReference type="ARBA" id="ARBA00022741"/>
    </source>
</evidence>
<evidence type="ECO:0000259" key="6">
    <source>
        <dbReference type="Pfam" id="PF08543"/>
    </source>
</evidence>
<dbReference type="GO" id="GO:0005829">
    <property type="term" value="C:cytosol"/>
    <property type="evidence" value="ECO:0007669"/>
    <property type="project" value="TreeGrafter"/>
</dbReference>
<dbReference type="NCBIfam" id="NF005491">
    <property type="entry name" value="PRK07105.1"/>
    <property type="match status" value="1"/>
</dbReference>
<keyword evidence="2 7" id="KW-0808">Transferase</keyword>
<evidence type="ECO:0000256" key="5">
    <source>
        <dbReference type="ARBA" id="ARBA00022840"/>
    </source>
</evidence>
<evidence type="ECO:0000256" key="2">
    <source>
        <dbReference type="ARBA" id="ARBA00022679"/>
    </source>
</evidence>
<dbReference type="InterPro" id="IPR029056">
    <property type="entry name" value="Ribokinase-like"/>
</dbReference>
<dbReference type="EMBL" id="DWYZ01000265">
    <property type="protein sequence ID" value="HJB29865.1"/>
    <property type="molecule type" value="Genomic_DNA"/>
</dbReference>
<protein>
    <recommendedName>
        <fullName evidence="1">pyridoxal kinase</fullName>
        <ecNumber evidence="1">2.7.1.35</ecNumber>
    </recommendedName>
</protein>
<accession>A0A9D2RYE7</accession>
<name>A0A9D2RYE7_9FIRM</name>
<dbReference type="EC" id="2.7.1.35" evidence="1"/>
<reference evidence="7" key="2">
    <citation type="submission" date="2021-04" db="EMBL/GenBank/DDBJ databases">
        <authorList>
            <person name="Gilroy R."/>
        </authorList>
    </citation>
    <scope>NUCLEOTIDE SEQUENCE</scope>
    <source>
        <strain evidence="7">ChiSjej1B19-5720</strain>
    </source>
</reference>
<evidence type="ECO:0000313" key="7">
    <source>
        <dbReference type="EMBL" id="HJB29865.1"/>
    </source>
</evidence>
<gene>
    <name evidence="7" type="ORF">IAA06_13915</name>
</gene>
<dbReference type="Proteomes" id="UP000823842">
    <property type="component" value="Unassembled WGS sequence"/>
</dbReference>
<keyword evidence="4 7" id="KW-0418">Kinase</keyword>
<feature type="domain" description="Pyridoxamine kinase/Phosphomethylpyrimidine kinase" evidence="6">
    <location>
        <begin position="71"/>
        <end position="271"/>
    </location>
</feature>
<evidence type="ECO:0000256" key="4">
    <source>
        <dbReference type="ARBA" id="ARBA00022777"/>
    </source>
</evidence>
<evidence type="ECO:0000256" key="1">
    <source>
        <dbReference type="ARBA" id="ARBA00012104"/>
    </source>
</evidence>
<dbReference type="GO" id="GO:0009443">
    <property type="term" value="P:pyridoxal 5'-phosphate salvage"/>
    <property type="evidence" value="ECO:0007669"/>
    <property type="project" value="InterPro"/>
</dbReference>
<dbReference type="InterPro" id="IPR013749">
    <property type="entry name" value="PM/HMP-P_kinase-1"/>
</dbReference>
<keyword evidence="5" id="KW-0067">ATP-binding</keyword>
<organism evidence="7 8">
    <name type="scientific">Candidatus Blautia faecavium</name>
    <dbReference type="NCBI Taxonomy" id="2838487"/>
    <lineage>
        <taxon>Bacteria</taxon>
        <taxon>Bacillati</taxon>
        <taxon>Bacillota</taxon>
        <taxon>Clostridia</taxon>
        <taxon>Lachnospirales</taxon>
        <taxon>Lachnospiraceae</taxon>
        <taxon>Blautia</taxon>
    </lineage>
</organism>
<dbReference type="Gene3D" id="3.40.1190.20">
    <property type="match status" value="1"/>
</dbReference>
<dbReference type="SUPFAM" id="SSF53613">
    <property type="entry name" value="Ribokinase-like"/>
    <property type="match status" value="1"/>
</dbReference>
<evidence type="ECO:0000313" key="8">
    <source>
        <dbReference type="Proteomes" id="UP000823842"/>
    </source>
</evidence>
<dbReference type="CDD" id="cd01173">
    <property type="entry name" value="pyridoxal_pyridoxamine_kinase"/>
    <property type="match status" value="1"/>
</dbReference>
<dbReference type="PANTHER" id="PTHR10534">
    <property type="entry name" value="PYRIDOXAL KINASE"/>
    <property type="match status" value="1"/>
</dbReference>
<keyword evidence="3" id="KW-0547">Nucleotide-binding</keyword>
<proteinExistence type="predicted"/>
<dbReference type="AlphaFoldDB" id="A0A9D2RYE7"/>
<comment type="caution">
    <text evidence="7">The sequence shown here is derived from an EMBL/GenBank/DDBJ whole genome shotgun (WGS) entry which is preliminary data.</text>
</comment>